<gene>
    <name evidence="1" type="ORF">A8709_20200</name>
</gene>
<organism evidence="1 2">
    <name type="scientific">Paenibacillus pectinilyticus</name>
    <dbReference type="NCBI Taxonomy" id="512399"/>
    <lineage>
        <taxon>Bacteria</taxon>
        <taxon>Bacillati</taxon>
        <taxon>Bacillota</taxon>
        <taxon>Bacilli</taxon>
        <taxon>Bacillales</taxon>
        <taxon>Paenibacillaceae</taxon>
        <taxon>Paenibacillus</taxon>
    </lineage>
</organism>
<name>A0A1C0ZYA6_9BACL</name>
<comment type="caution">
    <text evidence="1">The sequence shown here is derived from an EMBL/GenBank/DDBJ whole genome shotgun (WGS) entry which is preliminary data.</text>
</comment>
<evidence type="ECO:0008006" key="3">
    <source>
        <dbReference type="Google" id="ProtNLM"/>
    </source>
</evidence>
<accession>A0A1C0ZYA6</accession>
<proteinExistence type="predicted"/>
<dbReference type="EMBL" id="LYPC01000025">
    <property type="protein sequence ID" value="OCT13077.1"/>
    <property type="molecule type" value="Genomic_DNA"/>
</dbReference>
<reference evidence="2" key="1">
    <citation type="submission" date="2016-05" db="EMBL/GenBank/DDBJ databases">
        <title>Paenibacillus oryzae. sp. nov., isolated from the rice root.</title>
        <authorList>
            <person name="Zhang J."/>
            <person name="Zhang X."/>
        </authorList>
    </citation>
    <scope>NUCLEOTIDE SEQUENCE [LARGE SCALE GENOMIC DNA]</scope>
    <source>
        <strain evidence="2">KCTC13222</strain>
    </source>
</reference>
<dbReference type="Proteomes" id="UP000093309">
    <property type="component" value="Unassembled WGS sequence"/>
</dbReference>
<evidence type="ECO:0000313" key="2">
    <source>
        <dbReference type="Proteomes" id="UP000093309"/>
    </source>
</evidence>
<dbReference type="RefSeq" id="WP_065854428.1">
    <property type="nucleotide sequence ID" value="NZ_LYPC01000025.1"/>
</dbReference>
<keyword evidence="2" id="KW-1185">Reference proteome</keyword>
<sequence>MQFDYLLRVIIAGICGALIGYDGQLQQLLEEKKITILSFQVEVQGDDSDDIALEMTVRFPASYRADQLLTLVQEAAFVKAIELR</sequence>
<dbReference type="AlphaFoldDB" id="A0A1C0ZYA6"/>
<evidence type="ECO:0000313" key="1">
    <source>
        <dbReference type="EMBL" id="OCT13077.1"/>
    </source>
</evidence>
<dbReference type="OrthoDB" id="9811198at2"/>
<protein>
    <recommendedName>
        <fullName evidence="3">ACT domain-containing protein</fullName>
    </recommendedName>
</protein>
<dbReference type="STRING" id="512399.A8709_20200"/>